<dbReference type="PANTHER" id="PTHR43019:SF23">
    <property type="entry name" value="PROTEASE DO-LIKE 5, CHLOROPLASTIC"/>
    <property type="match status" value="1"/>
</dbReference>
<gene>
    <name evidence="1" type="ORF">CCS01_27330</name>
</gene>
<dbReference type="PANTHER" id="PTHR43019">
    <property type="entry name" value="SERINE ENDOPROTEASE DEGS"/>
    <property type="match status" value="1"/>
</dbReference>
<dbReference type="Gene3D" id="2.40.10.120">
    <property type="match status" value="1"/>
</dbReference>
<dbReference type="OrthoDB" id="9766361at2"/>
<name>A0A2S6MYH6_RHOGL</name>
<dbReference type="Proteomes" id="UP000239724">
    <property type="component" value="Unassembled WGS sequence"/>
</dbReference>
<dbReference type="EMBL" id="NHRY01000259">
    <property type="protein sequence ID" value="PPQ27411.1"/>
    <property type="molecule type" value="Genomic_DNA"/>
</dbReference>
<dbReference type="PRINTS" id="PR00834">
    <property type="entry name" value="PROTEASES2C"/>
</dbReference>
<protein>
    <recommendedName>
        <fullName evidence="3">Serine protease</fullName>
    </recommendedName>
</protein>
<dbReference type="InterPro" id="IPR001940">
    <property type="entry name" value="Peptidase_S1C"/>
</dbReference>
<evidence type="ECO:0008006" key="3">
    <source>
        <dbReference type="Google" id="ProtNLM"/>
    </source>
</evidence>
<dbReference type="RefSeq" id="WP_104521997.1">
    <property type="nucleotide sequence ID" value="NZ_NHRY01000259.1"/>
</dbReference>
<proteinExistence type="predicted"/>
<comment type="caution">
    <text evidence="1">The sequence shown here is derived from an EMBL/GenBank/DDBJ whole genome shotgun (WGS) entry which is preliminary data.</text>
</comment>
<dbReference type="AlphaFoldDB" id="A0A2S6MYH6"/>
<dbReference type="GO" id="GO:0006508">
    <property type="term" value="P:proteolysis"/>
    <property type="evidence" value="ECO:0007669"/>
    <property type="project" value="InterPro"/>
</dbReference>
<accession>A0A2S6MYH6</accession>
<keyword evidence="2" id="KW-1185">Reference proteome</keyword>
<dbReference type="InterPro" id="IPR009003">
    <property type="entry name" value="Peptidase_S1_PA"/>
</dbReference>
<reference evidence="1 2" key="1">
    <citation type="journal article" date="2018" name="Arch. Microbiol.">
        <title>New insights into the metabolic potential of the phototrophic purple bacterium Rhodopila globiformis DSM 161(T) from its draft genome sequence and evidence for a vanadium-dependent nitrogenase.</title>
        <authorList>
            <person name="Imhoff J.F."/>
            <person name="Rahn T."/>
            <person name="Kunzel S."/>
            <person name="Neulinger S.C."/>
        </authorList>
    </citation>
    <scope>NUCLEOTIDE SEQUENCE [LARGE SCALE GENOMIC DNA]</scope>
    <source>
        <strain evidence="1 2">DSM 161</strain>
    </source>
</reference>
<evidence type="ECO:0000313" key="1">
    <source>
        <dbReference type="EMBL" id="PPQ27411.1"/>
    </source>
</evidence>
<organism evidence="1 2">
    <name type="scientific">Rhodopila globiformis</name>
    <name type="common">Rhodopseudomonas globiformis</name>
    <dbReference type="NCBI Taxonomy" id="1071"/>
    <lineage>
        <taxon>Bacteria</taxon>
        <taxon>Pseudomonadati</taxon>
        <taxon>Pseudomonadota</taxon>
        <taxon>Alphaproteobacteria</taxon>
        <taxon>Acetobacterales</taxon>
        <taxon>Acetobacteraceae</taxon>
        <taxon>Rhodopila</taxon>
    </lineage>
</organism>
<dbReference type="GO" id="GO:0004252">
    <property type="term" value="F:serine-type endopeptidase activity"/>
    <property type="evidence" value="ECO:0007669"/>
    <property type="project" value="InterPro"/>
</dbReference>
<evidence type="ECO:0000313" key="2">
    <source>
        <dbReference type="Proteomes" id="UP000239724"/>
    </source>
</evidence>
<sequence length="268" mass="29555">MSNLTATVKHVRSGVFHVVCLDSVGNRISSGSAFMSKGYLVTNGHVFDTPPQTSRVWLRRDEHTAWDQGVFLRRKEFERRRVVASPADEYDYAVLDIPELMKFSPYQFEVTSHETKSVGEQVAFLGYPLEHMNLTCHVGIISSFYRRGPVDVIQIDASVNPSNSGGPLFDVTTGSVVGIVTRKATGLTDLFKTLCQTIENNIRILNGMGMDMEMGGISIKQVLAAGQAQILSTLDQIERSANVGIGYAFSCKHLLEEADFSQRQATGD</sequence>
<dbReference type="Pfam" id="PF13365">
    <property type="entry name" value="Trypsin_2"/>
    <property type="match status" value="1"/>
</dbReference>
<dbReference type="SUPFAM" id="SSF50494">
    <property type="entry name" value="Trypsin-like serine proteases"/>
    <property type="match status" value="1"/>
</dbReference>